<comment type="caution">
    <text evidence="1">The sequence shown here is derived from an EMBL/GenBank/DDBJ whole genome shotgun (WGS) entry which is preliminary data.</text>
</comment>
<protein>
    <submittedName>
        <fullName evidence="1">Uncharacterized protein</fullName>
    </submittedName>
</protein>
<dbReference type="SUPFAM" id="SSF50353">
    <property type="entry name" value="Cytokine"/>
    <property type="match status" value="1"/>
</dbReference>
<name>A0A814ICY6_ADIRI</name>
<evidence type="ECO:0000313" key="1">
    <source>
        <dbReference type="EMBL" id="CAF1022251.1"/>
    </source>
</evidence>
<accession>A0A814ICY6</accession>
<dbReference type="Gene3D" id="2.80.10.50">
    <property type="match status" value="1"/>
</dbReference>
<proteinExistence type="predicted"/>
<dbReference type="EMBL" id="CAJNOJ010000068">
    <property type="protein sequence ID" value="CAF1022251.1"/>
    <property type="molecule type" value="Genomic_DNA"/>
</dbReference>
<evidence type="ECO:0000313" key="2">
    <source>
        <dbReference type="Proteomes" id="UP000663852"/>
    </source>
</evidence>
<dbReference type="Proteomes" id="UP000663852">
    <property type="component" value="Unassembled WGS sequence"/>
</dbReference>
<sequence length="267" mass="31831">MLCNYLLFREDLRAQTNPVILVKQEGAYLDLKTILIQLSNEHETDLTLFYSQTVDNIFTCLPSLLFSIEYLPSRSERDTYDEREKLVSTYKIVSRSQCLLQMRSLDGFIHAKHITDLHDTQETIDGIFVFLPVAVNLFFIQHKQSQRYLCGRNHRLFGLVEANERSCLFETKRSEIDFGFWDSYRLFYEDFDGGYLSISHHCRTRLRKKYTNDKYLSFLAFIRINTDVPTTRQNSTAARTSSSNLFHYYYNYQRPKMSHDWNRMHWL</sequence>
<reference evidence="1" key="1">
    <citation type="submission" date="2021-02" db="EMBL/GenBank/DDBJ databases">
        <authorList>
            <person name="Nowell W R."/>
        </authorList>
    </citation>
    <scope>NUCLEOTIDE SEQUENCE</scope>
</reference>
<organism evidence="1 2">
    <name type="scientific">Adineta ricciae</name>
    <name type="common">Rotifer</name>
    <dbReference type="NCBI Taxonomy" id="249248"/>
    <lineage>
        <taxon>Eukaryota</taxon>
        <taxon>Metazoa</taxon>
        <taxon>Spiralia</taxon>
        <taxon>Gnathifera</taxon>
        <taxon>Rotifera</taxon>
        <taxon>Eurotatoria</taxon>
        <taxon>Bdelloidea</taxon>
        <taxon>Adinetida</taxon>
        <taxon>Adinetidae</taxon>
        <taxon>Adineta</taxon>
    </lineage>
</organism>
<dbReference type="InterPro" id="IPR008996">
    <property type="entry name" value="IL1/FGF"/>
</dbReference>
<gene>
    <name evidence="1" type="ORF">EDS130_LOCUS15962</name>
</gene>
<dbReference type="AlphaFoldDB" id="A0A814ICY6"/>